<organism evidence="1 2">
    <name type="scientific">bacterium (Candidatus Blackallbacteria) CG17_big_fil_post_rev_8_21_14_2_50_48_46</name>
    <dbReference type="NCBI Taxonomy" id="2014261"/>
    <lineage>
        <taxon>Bacteria</taxon>
        <taxon>Candidatus Blackallbacteria</taxon>
    </lineage>
</organism>
<comment type="caution">
    <text evidence="1">The sequence shown here is derived from an EMBL/GenBank/DDBJ whole genome shotgun (WGS) entry which is preliminary data.</text>
</comment>
<dbReference type="EMBL" id="PFFQ01000053">
    <property type="protein sequence ID" value="PIW15342.1"/>
    <property type="molecule type" value="Genomic_DNA"/>
</dbReference>
<reference evidence="1 2" key="1">
    <citation type="submission" date="2017-09" db="EMBL/GenBank/DDBJ databases">
        <title>Depth-based differentiation of microbial function through sediment-hosted aquifers and enrichment of novel symbionts in the deep terrestrial subsurface.</title>
        <authorList>
            <person name="Probst A.J."/>
            <person name="Ladd B."/>
            <person name="Jarett J.K."/>
            <person name="Geller-Mcgrath D.E."/>
            <person name="Sieber C.M."/>
            <person name="Emerson J.B."/>
            <person name="Anantharaman K."/>
            <person name="Thomas B.C."/>
            <person name="Malmstrom R."/>
            <person name="Stieglmeier M."/>
            <person name="Klingl A."/>
            <person name="Woyke T."/>
            <person name="Ryan C.M."/>
            <person name="Banfield J.F."/>
        </authorList>
    </citation>
    <scope>NUCLEOTIDE SEQUENCE [LARGE SCALE GENOMIC DNA]</scope>
    <source>
        <strain evidence="1">CG17_big_fil_post_rev_8_21_14_2_50_48_46</strain>
    </source>
</reference>
<sequence>MKTPCHAFFYYAQNPGKRTAQNLHTRFYLKMGIITLIYLFLKRLFPMGDIRANRSMPTSVQTTVSNTVHVNTNKQEITIHNEGNLTINIAEGDQLNVTTQISAGQAIPVQTLEFQPQPSYAGAASPRETYQVLQVLKRAEGNSSDAESALHMLKNSQRSYESLTEASQSYLALLRAEGSGSTSDAMSDYQLIDRSLFPGENRATATQTFLDLLRAEGSSSTSDVQAEYQMIHNSLKPGEDRSYATRTYLSLLRAEGSGSTSDAMSDYRLIHSGLKPGQSRGEATQFFLDVLRSKGSSNTAGAQHEYRLYQ</sequence>
<dbReference type="AlphaFoldDB" id="A0A2M7G0Z4"/>
<dbReference type="Proteomes" id="UP000231019">
    <property type="component" value="Unassembled WGS sequence"/>
</dbReference>
<proteinExistence type="predicted"/>
<gene>
    <name evidence="1" type="ORF">COW36_18170</name>
</gene>
<evidence type="ECO:0000313" key="1">
    <source>
        <dbReference type="EMBL" id="PIW15342.1"/>
    </source>
</evidence>
<protein>
    <submittedName>
        <fullName evidence="1">Uncharacterized protein</fullName>
    </submittedName>
</protein>
<evidence type="ECO:0000313" key="2">
    <source>
        <dbReference type="Proteomes" id="UP000231019"/>
    </source>
</evidence>
<accession>A0A2M7G0Z4</accession>
<name>A0A2M7G0Z4_9BACT</name>